<organism evidence="7 8">
    <name type="scientific">Lobosporangium transversale</name>
    <dbReference type="NCBI Taxonomy" id="64571"/>
    <lineage>
        <taxon>Eukaryota</taxon>
        <taxon>Fungi</taxon>
        <taxon>Fungi incertae sedis</taxon>
        <taxon>Mucoromycota</taxon>
        <taxon>Mortierellomycotina</taxon>
        <taxon>Mortierellomycetes</taxon>
        <taxon>Mortierellales</taxon>
        <taxon>Mortierellaceae</taxon>
        <taxon>Lobosporangium</taxon>
    </lineage>
</organism>
<keyword evidence="3" id="KW-0274">FAD</keyword>
<dbReference type="InParanoid" id="A0A1Y2H551"/>
<evidence type="ECO:0000256" key="1">
    <source>
        <dbReference type="ARBA" id="ARBA00007992"/>
    </source>
</evidence>
<feature type="domain" description="FAD-binding" evidence="6">
    <location>
        <begin position="314"/>
        <end position="392"/>
    </location>
</feature>
<dbReference type="PANTHER" id="PTHR13789:SF309">
    <property type="entry name" value="PUTATIVE (AFU_ORTHOLOGUE AFUA_6G14510)-RELATED"/>
    <property type="match status" value="1"/>
</dbReference>
<comment type="caution">
    <text evidence="7">The sequence shown here is derived from an EMBL/GenBank/DDBJ whole genome shotgun (WGS) entry which is preliminary data.</text>
</comment>
<evidence type="ECO:0000256" key="5">
    <source>
        <dbReference type="ARBA" id="ARBA00023033"/>
    </source>
</evidence>
<dbReference type="STRING" id="64571.A0A1Y2H551"/>
<dbReference type="GO" id="GO:0004497">
    <property type="term" value="F:monooxygenase activity"/>
    <property type="evidence" value="ECO:0007669"/>
    <property type="project" value="UniProtKB-KW"/>
</dbReference>
<dbReference type="EMBL" id="MCFF01000001">
    <property type="protein sequence ID" value="ORZ28843.1"/>
    <property type="molecule type" value="Genomic_DNA"/>
</dbReference>
<dbReference type="OrthoDB" id="655030at2759"/>
<dbReference type="PANTHER" id="PTHR13789">
    <property type="entry name" value="MONOOXYGENASE"/>
    <property type="match status" value="1"/>
</dbReference>
<dbReference type="Pfam" id="PF01494">
    <property type="entry name" value="FAD_binding_3"/>
    <property type="match status" value="2"/>
</dbReference>
<evidence type="ECO:0000259" key="6">
    <source>
        <dbReference type="Pfam" id="PF01494"/>
    </source>
</evidence>
<evidence type="ECO:0000256" key="4">
    <source>
        <dbReference type="ARBA" id="ARBA00023002"/>
    </source>
</evidence>
<dbReference type="AlphaFoldDB" id="A0A1Y2H551"/>
<dbReference type="InterPro" id="IPR050493">
    <property type="entry name" value="FAD-dep_Monooxygenase_BioMet"/>
</dbReference>
<evidence type="ECO:0000313" key="8">
    <source>
        <dbReference type="Proteomes" id="UP000193648"/>
    </source>
</evidence>
<dbReference type="InterPro" id="IPR036188">
    <property type="entry name" value="FAD/NAD-bd_sf"/>
</dbReference>
<evidence type="ECO:0000256" key="3">
    <source>
        <dbReference type="ARBA" id="ARBA00022827"/>
    </source>
</evidence>
<keyword evidence="8" id="KW-1185">Reference proteome</keyword>
<keyword evidence="2" id="KW-0285">Flavoprotein</keyword>
<proteinExistence type="inferred from homology"/>
<comment type="similarity">
    <text evidence="1">Belongs to the paxM FAD-dependent monooxygenase family.</text>
</comment>
<dbReference type="InterPro" id="IPR002938">
    <property type="entry name" value="FAD-bd"/>
</dbReference>
<keyword evidence="4" id="KW-0560">Oxidoreductase</keyword>
<dbReference type="PRINTS" id="PR00420">
    <property type="entry name" value="RNGMNOXGNASE"/>
</dbReference>
<dbReference type="SUPFAM" id="SSF51905">
    <property type="entry name" value="FAD/NAD(P)-binding domain"/>
    <property type="match status" value="1"/>
</dbReference>
<dbReference type="GeneID" id="33568072"/>
<accession>A0A1Y2H551</accession>
<dbReference type="GO" id="GO:0071949">
    <property type="term" value="F:FAD binding"/>
    <property type="evidence" value="ECO:0007669"/>
    <property type="project" value="InterPro"/>
</dbReference>
<dbReference type="RefSeq" id="XP_021886516.1">
    <property type="nucleotide sequence ID" value="XM_022026229.1"/>
</dbReference>
<gene>
    <name evidence="7" type="ORF">BCR41DRAFT_366555</name>
</gene>
<dbReference type="Proteomes" id="UP000193648">
    <property type="component" value="Unassembled WGS sequence"/>
</dbReference>
<reference evidence="7 8" key="1">
    <citation type="submission" date="2016-07" db="EMBL/GenBank/DDBJ databases">
        <title>Pervasive Adenine N6-methylation of Active Genes in Fungi.</title>
        <authorList>
            <consortium name="DOE Joint Genome Institute"/>
            <person name="Mondo S.J."/>
            <person name="Dannebaum R.O."/>
            <person name="Kuo R.C."/>
            <person name="Labutti K."/>
            <person name="Haridas S."/>
            <person name="Kuo A."/>
            <person name="Salamov A."/>
            <person name="Ahrendt S.R."/>
            <person name="Lipzen A."/>
            <person name="Sullivan W."/>
            <person name="Andreopoulos W.B."/>
            <person name="Clum A."/>
            <person name="Lindquist E."/>
            <person name="Daum C."/>
            <person name="Ramamoorthy G.K."/>
            <person name="Gryganskyi A."/>
            <person name="Culley D."/>
            <person name="Magnuson J.K."/>
            <person name="James T.Y."/>
            <person name="O'Malley M.A."/>
            <person name="Stajich J.E."/>
            <person name="Spatafora J.W."/>
            <person name="Visel A."/>
            <person name="Grigoriev I.V."/>
        </authorList>
    </citation>
    <scope>NUCLEOTIDE SEQUENCE [LARGE SCALE GENOMIC DNA]</scope>
    <source>
        <strain evidence="7 8">NRRL 3116</strain>
    </source>
</reference>
<protein>
    <recommendedName>
        <fullName evidence="6">FAD-binding domain-containing protein</fullName>
    </recommendedName>
</protein>
<evidence type="ECO:0000256" key="2">
    <source>
        <dbReference type="ARBA" id="ARBA00022630"/>
    </source>
</evidence>
<sequence length="412" mass="44831">MSAADNSSKSIRKPKVLIVGAGLGGLTLGALLEKAGVPYEIYDRMAEIRALGAALGVGATVAPVFKQIGIWDEFVSLGKAMHTIDNYNEQRQLEFSMDFRSMQEMGGSTNYISSRAAVHSLIQRQIPAEKIHLSKRLVSIKQTEPLDGNGGSGGIQIQFADNTTAEGDILVGADGAYSSVRLSLYEQLQKENKSPPSDSAGLPYSCVCLVGRTHPLDPAEFPELDDPICRFTSVMATDKPYSWSIWTVKDNVYCWVVTHYLDGVSSLDHSTFQNAEWGPGAAESMCKHVRDFAIPGGLNNSLTIGDLIDRSPLISKVLLEEKVFDTWYSGRTVLLGDAAHKVHPASGSGAWNAMHDAIVLANWLNVLSSSASVSEIEAVFEEYKKERYPVVKISFDNGRIFSQVIAQVLNSP</sequence>
<dbReference type="Gene3D" id="3.50.50.60">
    <property type="entry name" value="FAD/NAD(P)-binding domain"/>
    <property type="match status" value="1"/>
</dbReference>
<evidence type="ECO:0000313" key="7">
    <source>
        <dbReference type="EMBL" id="ORZ28843.1"/>
    </source>
</evidence>
<feature type="domain" description="FAD-binding" evidence="6">
    <location>
        <begin position="15"/>
        <end position="199"/>
    </location>
</feature>
<keyword evidence="5" id="KW-0503">Monooxygenase</keyword>
<name>A0A1Y2H551_9FUNG</name>